<keyword evidence="2" id="KW-0472">Membrane</keyword>
<dbReference type="InterPro" id="IPR011009">
    <property type="entry name" value="Kinase-like_dom_sf"/>
</dbReference>
<dbReference type="InterPro" id="IPR004147">
    <property type="entry name" value="ABC1_dom"/>
</dbReference>
<dbReference type="AlphaFoldDB" id="A0A6N9H5V5"/>
<name>A0A6N9H5V5_9MICO</name>
<evidence type="ECO:0000313" key="4">
    <source>
        <dbReference type="EMBL" id="MYM19460.1"/>
    </source>
</evidence>
<reference evidence="4 5" key="1">
    <citation type="submission" date="2020-01" db="EMBL/GenBank/DDBJ databases">
        <authorList>
            <person name="Deng T."/>
        </authorList>
    </citation>
    <scope>NUCLEOTIDE SEQUENCE [LARGE SCALE GENOMIC DNA]</scope>
    <source>
        <strain evidence="4 5">5221</strain>
    </source>
</reference>
<feature type="transmembrane region" description="Helical" evidence="2">
    <location>
        <begin position="630"/>
        <end position="651"/>
    </location>
</feature>
<keyword evidence="5" id="KW-1185">Reference proteome</keyword>
<dbReference type="PANTHER" id="PTHR10566">
    <property type="entry name" value="CHAPERONE-ACTIVITY OF BC1 COMPLEX CABC1 -RELATED"/>
    <property type="match status" value="1"/>
</dbReference>
<sequence length="659" mass="71746">MNLLWTILLGLINAVVVGVLVRRVITVGTGWVRNTVVSLVIGLSLWPITLQAFSILGITDHGAVPWVGLGFQAAMVFLLLYGWFIVVQMFVLLAIELVVPSGSFTTVARSASRLPTWYRRVRRLIQIQRILLKFGLGRYLRPRLPSLRLNRREIAKTTAEAFAAAGVTFVKLGQFIATRADMVPIEFVEEFSKLQSEVPPVPFAQLEPELVRAWGRPVDEVFAEFDTVPLAAASVAQVHRAVMFDGAEVVVKVQRPKLRRQVRADSDIVLTLAQQVERRAGWARKVGIVKLAAAFVDSLAAELDYRGEAAQTIALRRADIAHDDSLVRIPEVYTELSGPTVLVLERIEGVPLARAGTRLDRLSALARRDLAEQLFEIVARQVLTTGIFHADLHAGNIIIDGGGRAGLIDFGAVGRLDKRDRRDVAILLVAFEQQNSQAATSAVLDMLGAPVGVDVRELQRDVGQIMMQFQTAPGGYSALFSQLIEFFVDHGFAMPSTIATAFRAISTLEGSLKLLDPQLDLLDLVRAHGEGLLAETRSMSGAIEDAKLYAATTAPLFAEFPARVSRVVQHLEDGTLDIGTSGLGLDSIKELVRSLVDSLVQVVLSTALILGGVVMMAANFGPQLTSELKLFTYFGGWILLGGCTLAAIVLAPSLKNRSL</sequence>
<feature type="domain" description="ABC1 atypical kinase-like" evidence="3">
    <location>
        <begin position="193"/>
        <end position="439"/>
    </location>
</feature>
<evidence type="ECO:0000256" key="1">
    <source>
        <dbReference type="ARBA" id="ARBA00009670"/>
    </source>
</evidence>
<evidence type="ECO:0000259" key="3">
    <source>
        <dbReference type="Pfam" id="PF03109"/>
    </source>
</evidence>
<dbReference type="EMBL" id="WWEQ01000017">
    <property type="protein sequence ID" value="MYM19460.1"/>
    <property type="molecule type" value="Genomic_DNA"/>
</dbReference>
<dbReference type="InterPro" id="IPR050154">
    <property type="entry name" value="UbiB_kinase"/>
</dbReference>
<comment type="similarity">
    <text evidence="1">Belongs to the protein kinase superfamily. ADCK protein kinase family.</text>
</comment>
<dbReference type="SUPFAM" id="SSF56112">
    <property type="entry name" value="Protein kinase-like (PK-like)"/>
    <property type="match status" value="1"/>
</dbReference>
<dbReference type="RefSeq" id="WP_160952894.1">
    <property type="nucleotide sequence ID" value="NZ_WWEQ01000017.1"/>
</dbReference>
<keyword evidence="2" id="KW-0812">Transmembrane</keyword>
<dbReference type="Pfam" id="PF03109">
    <property type="entry name" value="ABC1"/>
    <property type="match status" value="1"/>
</dbReference>
<organism evidence="4 5">
    <name type="scientific">Brevibacterium rongguiense</name>
    <dbReference type="NCBI Taxonomy" id="2695267"/>
    <lineage>
        <taxon>Bacteria</taxon>
        <taxon>Bacillati</taxon>
        <taxon>Actinomycetota</taxon>
        <taxon>Actinomycetes</taxon>
        <taxon>Micrococcales</taxon>
        <taxon>Brevibacteriaceae</taxon>
        <taxon>Brevibacterium</taxon>
    </lineage>
</organism>
<accession>A0A6N9H5V5</accession>
<comment type="caution">
    <text evidence="4">The sequence shown here is derived from an EMBL/GenBank/DDBJ whole genome shotgun (WGS) entry which is preliminary data.</text>
</comment>
<feature type="transmembrane region" description="Helical" evidence="2">
    <location>
        <begin position="599"/>
        <end position="618"/>
    </location>
</feature>
<feature type="transmembrane region" description="Helical" evidence="2">
    <location>
        <begin position="78"/>
        <end position="99"/>
    </location>
</feature>
<feature type="transmembrane region" description="Helical" evidence="2">
    <location>
        <begin position="37"/>
        <end position="58"/>
    </location>
</feature>
<dbReference type="PANTHER" id="PTHR10566:SF113">
    <property type="entry name" value="PROTEIN ACTIVITY OF BC1 COMPLEX KINASE 7, CHLOROPLASTIC"/>
    <property type="match status" value="1"/>
</dbReference>
<evidence type="ECO:0000313" key="5">
    <source>
        <dbReference type="Proteomes" id="UP000469215"/>
    </source>
</evidence>
<dbReference type="CDD" id="cd05121">
    <property type="entry name" value="ABC1_ADCK3-like"/>
    <property type="match status" value="1"/>
</dbReference>
<evidence type="ECO:0000256" key="2">
    <source>
        <dbReference type="SAM" id="Phobius"/>
    </source>
</evidence>
<feature type="transmembrane region" description="Helical" evidence="2">
    <location>
        <begin position="6"/>
        <end position="25"/>
    </location>
</feature>
<dbReference type="GO" id="GO:0016740">
    <property type="term" value="F:transferase activity"/>
    <property type="evidence" value="ECO:0007669"/>
    <property type="project" value="UniProtKB-KW"/>
</dbReference>
<keyword evidence="4" id="KW-0808">Transferase</keyword>
<dbReference type="Proteomes" id="UP000469215">
    <property type="component" value="Unassembled WGS sequence"/>
</dbReference>
<dbReference type="Gene3D" id="1.10.510.10">
    <property type="entry name" value="Transferase(Phosphotransferase) domain 1"/>
    <property type="match status" value="1"/>
</dbReference>
<keyword evidence="2" id="KW-1133">Transmembrane helix</keyword>
<protein>
    <submittedName>
        <fullName evidence="4">Phosphotransferase</fullName>
    </submittedName>
</protein>
<proteinExistence type="inferred from homology"/>
<gene>
    <name evidence="4" type="ORF">GSY69_05625</name>
</gene>